<evidence type="ECO:0000313" key="3">
    <source>
        <dbReference type="RefSeq" id="XP_023946281.2"/>
    </source>
</evidence>
<dbReference type="InterPro" id="IPR005135">
    <property type="entry name" value="Endo/exonuclease/phosphatase"/>
</dbReference>
<dbReference type="Pfam" id="PF03372">
    <property type="entry name" value="Exo_endo_phos"/>
    <property type="match status" value="1"/>
</dbReference>
<keyword evidence="3" id="KW-0695">RNA-directed DNA polymerase</keyword>
<sequence length="950" mass="110557">MYKKHDLKIATYNVRTLSTTEKYFELVHTIHNIHLDILGLAETRRMGCKIEEYTDYILCYVGETPGQYGVGFLIKKEYKNNIVNFWGLSERVALIQLQFGDTDLSIIQVYAPTSDSDEKDLEKFYQTLEEAHNLLRNCRNIMVIGDFNAKIGKPKCNESLIMGKFGYGVRNSRGERLVQYALEYKLSIMNTYFNKKNSRKWTWISPDGKTKNELDFIMCNNPKNITNTEVLNNVDFPSDHRIVRATLSLKIPKKCRRNFSDSISSLKTDVEIKTYLRKLETNFPDPANFNEDNIQETYNKFELHLKNSLKSEAGNKNKTNEHTCYFFNETTKALIRRRTELINTKNKSCELKKELSILFKRISKLIRNDYKRHRQKIIENSITQHRSAKKAYKQLITHTDWIKSLKNGQKETKSRKDLISCATNFYKELYSTELRDMTTSTESDSLQTNISDTAIIKELDVWEHIKKLKREKSPGPDGLKNDALIEGAKLLTVPLTRIFNLVLRTGIIPEQWQQSDIILLYKKGDPLDIANYRPISLLSSVYKLFTSIIHSKISSIIDGAQPIEQAGFRPGFSTMDHIHTLDQVLEKYSEFNKDLYIGFIDYTKAFDSLYHSSIWQALHNCNLDPMIIRTVKNIYQNSVSRVKLEVRGEEFKIARGVRQGDPLSPKLFLAVLQDIFSKLNWISEGIPINNDRLTHLRFADDIAIFAETPKKLQNMISQLNKESKHVGLHMNLSKTKVMTNGKKGKIMLDGVELVYVEQYTYLGKQVSFSKSNNEDEVHRRVTCSWNKYWAHKEILKGNYDSNMKKTIMDTCILPCLIYGSQTWTFTNKISNKIRTCQRAMERSMLHLRKIQKTRSQEIRKKTKLTDALHQALKLKWSWAGHVARCSDQRWTIKTTKWIGPQGKRNVGRPQKRWADDIIATAGKSWMTIAREREKWKKLEEAYTLPRDSYN</sequence>
<protein>
    <submittedName>
        <fullName evidence="3">LINE-1 reverse transcriptase homolog</fullName>
    </submittedName>
</protein>
<dbReference type="GO" id="GO:0003964">
    <property type="term" value="F:RNA-directed DNA polymerase activity"/>
    <property type="evidence" value="ECO:0007669"/>
    <property type="project" value="UniProtKB-KW"/>
</dbReference>
<accession>A0A6J1NSM7</accession>
<feature type="domain" description="Reverse transcriptase" evidence="1">
    <location>
        <begin position="501"/>
        <end position="766"/>
    </location>
</feature>
<dbReference type="CDD" id="cd01650">
    <property type="entry name" value="RT_nLTR_like"/>
    <property type="match status" value="1"/>
</dbReference>
<dbReference type="AlphaFoldDB" id="A0A6J1NSM7"/>
<keyword evidence="3" id="KW-0548">Nucleotidyltransferase</keyword>
<dbReference type="Gene3D" id="3.30.70.270">
    <property type="match status" value="1"/>
</dbReference>
<dbReference type="PROSITE" id="PS50878">
    <property type="entry name" value="RT_POL"/>
    <property type="match status" value="1"/>
</dbReference>
<dbReference type="Gene3D" id="3.60.10.10">
    <property type="entry name" value="Endonuclease/exonuclease/phosphatase"/>
    <property type="match status" value="1"/>
</dbReference>
<dbReference type="GeneID" id="112051734"/>
<reference evidence="3" key="1">
    <citation type="submission" date="2025-08" db="UniProtKB">
        <authorList>
            <consortium name="RefSeq"/>
        </authorList>
    </citation>
    <scope>IDENTIFICATION</scope>
</reference>
<dbReference type="PANTHER" id="PTHR47027">
    <property type="entry name" value="REVERSE TRANSCRIPTASE DOMAIN-CONTAINING PROTEIN"/>
    <property type="match status" value="1"/>
</dbReference>
<dbReference type="KEGG" id="bany:112051734"/>
<dbReference type="OrthoDB" id="7417618at2759"/>
<dbReference type="Proteomes" id="UP001652582">
    <property type="component" value="Chromosome 24"/>
</dbReference>
<gene>
    <name evidence="3" type="primary">LOC112051734</name>
</gene>
<keyword evidence="3" id="KW-0808">Transferase</keyword>
<dbReference type="PANTHER" id="PTHR47027:SF20">
    <property type="entry name" value="REVERSE TRANSCRIPTASE-LIKE PROTEIN WITH RNA-DIRECTED DNA POLYMERASE DOMAIN"/>
    <property type="match status" value="1"/>
</dbReference>
<organism evidence="2 3">
    <name type="scientific">Bicyclus anynana</name>
    <name type="common">Squinting bush brown butterfly</name>
    <dbReference type="NCBI Taxonomy" id="110368"/>
    <lineage>
        <taxon>Eukaryota</taxon>
        <taxon>Metazoa</taxon>
        <taxon>Ecdysozoa</taxon>
        <taxon>Arthropoda</taxon>
        <taxon>Hexapoda</taxon>
        <taxon>Insecta</taxon>
        <taxon>Pterygota</taxon>
        <taxon>Neoptera</taxon>
        <taxon>Endopterygota</taxon>
        <taxon>Lepidoptera</taxon>
        <taxon>Glossata</taxon>
        <taxon>Ditrysia</taxon>
        <taxon>Papilionoidea</taxon>
        <taxon>Nymphalidae</taxon>
        <taxon>Satyrinae</taxon>
        <taxon>Satyrini</taxon>
        <taxon>Mycalesina</taxon>
        <taxon>Bicyclus</taxon>
    </lineage>
</organism>
<dbReference type="InterPro" id="IPR036691">
    <property type="entry name" value="Endo/exonu/phosph_ase_sf"/>
</dbReference>
<dbReference type="InterPro" id="IPR043502">
    <property type="entry name" value="DNA/RNA_pol_sf"/>
</dbReference>
<keyword evidence="2" id="KW-1185">Reference proteome</keyword>
<name>A0A6J1NSM7_BICAN</name>
<evidence type="ECO:0000313" key="2">
    <source>
        <dbReference type="Proteomes" id="UP001652582"/>
    </source>
</evidence>
<dbReference type="SUPFAM" id="SSF56672">
    <property type="entry name" value="DNA/RNA polymerases"/>
    <property type="match status" value="2"/>
</dbReference>
<dbReference type="CDD" id="cd09076">
    <property type="entry name" value="L1-EN"/>
    <property type="match status" value="1"/>
</dbReference>
<dbReference type="RefSeq" id="XP_023946281.2">
    <property type="nucleotide sequence ID" value="XM_024090513.2"/>
</dbReference>
<evidence type="ECO:0000259" key="1">
    <source>
        <dbReference type="PROSITE" id="PS50878"/>
    </source>
</evidence>
<dbReference type="SUPFAM" id="SSF56219">
    <property type="entry name" value="DNase I-like"/>
    <property type="match status" value="1"/>
</dbReference>
<dbReference type="Pfam" id="PF00078">
    <property type="entry name" value="RVT_1"/>
    <property type="match status" value="1"/>
</dbReference>
<dbReference type="InterPro" id="IPR000477">
    <property type="entry name" value="RT_dom"/>
</dbReference>
<dbReference type="InterPro" id="IPR043128">
    <property type="entry name" value="Rev_trsase/Diguanyl_cyclase"/>
</dbReference>
<proteinExistence type="predicted"/>